<proteinExistence type="predicted"/>
<dbReference type="AlphaFoldDB" id="A0A7X6ICJ3"/>
<dbReference type="Pfam" id="PF19587">
    <property type="entry name" value="DUF6094"/>
    <property type="match status" value="1"/>
</dbReference>
<feature type="domain" description="DUF6094" evidence="1">
    <location>
        <begin position="2"/>
        <end position="217"/>
    </location>
</feature>
<gene>
    <name evidence="2" type="ORF">MNODULE_19190</name>
</gene>
<dbReference type="InterPro" id="IPR029063">
    <property type="entry name" value="SAM-dependent_MTases_sf"/>
</dbReference>
<name>A0A7X6ICJ3_9BACT</name>
<dbReference type="GO" id="GO:0008168">
    <property type="term" value="F:methyltransferase activity"/>
    <property type="evidence" value="ECO:0007669"/>
    <property type="project" value="UniProtKB-KW"/>
</dbReference>
<dbReference type="Proteomes" id="UP000534783">
    <property type="component" value="Unassembled WGS sequence"/>
</dbReference>
<comment type="caution">
    <text evidence="2">The sequence shown here is derived from an EMBL/GenBank/DDBJ whole genome shotgun (WGS) entry which is preliminary data.</text>
</comment>
<protein>
    <submittedName>
        <fullName evidence="2">Class I SAM-dependent methyltransferase</fullName>
    </submittedName>
</protein>
<dbReference type="RefSeq" id="WP_168062817.1">
    <property type="nucleotide sequence ID" value="NZ_VTOW01000004.1"/>
</dbReference>
<keyword evidence="3" id="KW-1185">Reference proteome</keyword>
<reference evidence="2 3" key="1">
    <citation type="journal article" date="2020" name="Nature">
        <title>Bacterial chemolithoautotrophy via manganese oxidation.</title>
        <authorList>
            <person name="Yu H."/>
            <person name="Leadbetter J.R."/>
        </authorList>
    </citation>
    <scope>NUCLEOTIDE SEQUENCE [LARGE SCALE GENOMIC DNA]</scope>
    <source>
        <strain evidence="2 3">Mn-1</strain>
    </source>
</reference>
<keyword evidence="2" id="KW-0808">Transferase</keyword>
<evidence type="ECO:0000259" key="1">
    <source>
        <dbReference type="Pfam" id="PF19587"/>
    </source>
</evidence>
<dbReference type="InterPro" id="IPR046076">
    <property type="entry name" value="DUF6094"/>
</dbReference>
<organism evidence="2 3">
    <name type="scientific">Candidatus Manganitrophus noduliformans</name>
    <dbReference type="NCBI Taxonomy" id="2606439"/>
    <lineage>
        <taxon>Bacteria</taxon>
        <taxon>Pseudomonadati</taxon>
        <taxon>Nitrospirota</taxon>
        <taxon>Nitrospiria</taxon>
        <taxon>Candidatus Troglogloeales</taxon>
        <taxon>Candidatus Manganitrophaceae</taxon>
        <taxon>Candidatus Manganitrophus</taxon>
    </lineage>
</organism>
<dbReference type="CDD" id="cd02440">
    <property type="entry name" value="AdoMet_MTases"/>
    <property type="match status" value="1"/>
</dbReference>
<dbReference type="Gene3D" id="3.40.50.150">
    <property type="entry name" value="Vaccinia Virus protein VP39"/>
    <property type="match status" value="1"/>
</dbReference>
<evidence type="ECO:0000313" key="2">
    <source>
        <dbReference type="EMBL" id="NKE72881.1"/>
    </source>
</evidence>
<sequence length="342" mass="38516">MRLAGRAKAGFYPTPPSVVEQITGWIKASPEPIERPGLLRILDPCCGLGDPLERIAAHTGAESYGIELDRNRAAISREKLSSVLRADALTARVSAESFSFLFLNPPYDQDERRRLEHQFLVHSTPWLVPRGLLVYIIPQGRYPTVTLRYLAAWYEGIRLFRFPDEEYGRFRQTVLFAVKKSRAAPDPSLMEEVRQRAQGVLPALPLPDEPVYSLPAVSKETRFLFRSGEVGPEEALPEIDPHGVWRMPEVAENLEPGKSRETVRPLMPLRQGHLAQLIAAGFINNQVLEKDGKRLLIKGRTVKSAVKLPAEDENTEIERDVIRTTITALDEKGRWIEIGEGE</sequence>
<accession>A0A7X6ICJ3</accession>
<keyword evidence="2" id="KW-0489">Methyltransferase</keyword>
<dbReference type="PRINTS" id="PR00507">
    <property type="entry name" value="N12N6MTFRASE"/>
</dbReference>
<evidence type="ECO:0000313" key="3">
    <source>
        <dbReference type="Proteomes" id="UP000534783"/>
    </source>
</evidence>
<dbReference type="SUPFAM" id="SSF53335">
    <property type="entry name" value="S-adenosyl-L-methionine-dependent methyltransferases"/>
    <property type="match status" value="1"/>
</dbReference>
<dbReference type="GO" id="GO:0032259">
    <property type="term" value="P:methylation"/>
    <property type="evidence" value="ECO:0007669"/>
    <property type="project" value="UniProtKB-KW"/>
</dbReference>
<dbReference type="EMBL" id="VTOW01000004">
    <property type="protein sequence ID" value="NKE72881.1"/>
    <property type="molecule type" value="Genomic_DNA"/>
</dbReference>